<dbReference type="PANTHER" id="PTHR22950">
    <property type="entry name" value="AMINO ACID TRANSPORTER"/>
    <property type="match status" value="1"/>
</dbReference>
<dbReference type="Pfam" id="PF01490">
    <property type="entry name" value="Aa_trans"/>
    <property type="match status" value="1"/>
</dbReference>
<evidence type="ECO:0000313" key="7">
    <source>
        <dbReference type="EMBL" id="CAE2223825.1"/>
    </source>
</evidence>
<feature type="transmembrane region" description="Helical" evidence="5">
    <location>
        <begin position="406"/>
        <end position="427"/>
    </location>
</feature>
<evidence type="ECO:0000256" key="1">
    <source>
        <dbReference type="ARBA" id="ARBA00004141"/>
    </source>
</evidence>
<feature type="domain" description="Amino acid transporter transmembrane" evidence="6">
    <location>
        <begin position="49"/>
        <end position="457"/>
    </location>
</feature>
<feature type="transmembrane region" description="Helical" evidence="5">
    <location>
        <begin position="282"/>
        <end position="304"/>
    </location>
</feature>
<sequence length="479" mass="52680">MGDDTTKLIPEVSVIGSVQYGSTEKEEDRITNVTADVDVVVPRTGGLGTIGAIFNVISSVLGGGILSFPYAFAAAGILNGIFSTLILSVFAYAALIIIILTYETFAKEKADSYQSVVRAVFGRGMELFMILSIALYSFGSCIAFLVIIGDQFVPIIQEFLGYDAWYASRWFIISTTTLVIVLPLCLMKEINRLKYSSFLATAMVYYFALMVIYFALMGTVDDTGAQTEPLIDNTVPIASEWNWKFSLQYFQSIPIICFAFQCHLSIIPIYKAMKDASPKRAAGISCIALINCTALYVLVGLFGYLTFFCLTQSDVLLNYDESNVAVIICRAGMGLVSCFAYPILNFVARLAINDFILWFAPVFSISIENEKIEQCNIRFYAITLIVTISAAAMAIFVPTINAVVSLLGSIFAVCFIFVFPGLFLIKLRNAKSYIKYSKILLVVGLFYIFFGIAMGAISLTLSVYNDIQFLLSGNVLPPC</sequence>
<feature type="transmembrane region" description="Helical" evidence="5">
    <location>
        <begin position="198"/>
        <end position="216"/>
    </location>
</feature>
<dbReference type="AlphaFoldDB" id="A0A7S4IB43"/>
<feature type="transmembrane region" description="Helical" evidence="5">
    <location>
        <begin position="168"/>
        <end position="186"/>
    </location>
</feature>
<comment type="subcellular location">
    <subcellularLocation>
        <location evidence="1">Membrane</location>
        <topology evidence="1">Multi-pass membrane protein</topology>
    </subcellularLocation>
</comment>
<feature type="transmembrane region" description="Helical" evidence="5">
    <location>
        <begin position="249"/>
        <end position="270"/>
    </location>
</feature>
<dbReference type="GO" id="GO:0016020">
    <property type="term" value="C:membrane"/>
    <property type="evidence" value="ECO:0007669"/>
    <property type="project" value="UniProtKB-SubCell"/>
</dbReference>
<evidence type="ECO:0000256" key="2">
    <source>
        <dbReference type="ARBA" id="ARBA00022692"/>
    </source>
</evidence>
<keyword evidence="3 5" id="KW-1133">Transmembrane helix</keyword>
<feature type="transmembrane region" description="Helical" evidence="5">
    <location>
        <begin position="52"/>
        <end position="75"/>
    </location>
</feature>
<accession>A0A7S4IB43</accession>
<evidence type="ECO:0000259" key="6">
    <source>
        <dbReference type="Pfam" id="PF01490"/>
    </source>
</evidence>
<protein>
    <recommendedName>
        <fullName evidence="6">Amino acid transporter transmembrane domain-containing protein</fullName>
    </recommendedName>
</protein>
<feature type="transmembrane region" description="Helical" evidence="5">
    <location>
        <begin position="81"/>
        <end position="106"/>
    </location>
</feature>
<dbReference type="InterPro" id="IPR013057">
    <property type="entry name" value="AA_transpt_TM"/>
</dbReference>
<evidence type="ECO:0000256" key="4">
    <source>
        <dbReference type="ARBA" id="ARBA00023136"/>
    </source>
</evidence>
<dbReference type="GO" id="GO:0015179">
    <property type="term" value="F:L-amino acid transmembrane transporter activity"/>
    <property type="evidence" value="ECO:0007669"/>
    <property type="project" value="TreeGrafter"/>
</dbReference>
<name>A0A7S4IB43_9EUKA</name>
<evidence type="ECO:0000256" key="5">
    <source>
        <dbReference type="SAM" id="Phobius"/>
    </source>
</evidence>
<feature type="transmembrane region" description="Helical" evidence="5">
    <location>
        <begin position="439"/>
        <end position="464"/>
    </location>
</feature>
<feature type="transmembrane region" description="Helical" evidence="5">
    <location>
        <begin position="379"/>
        <end position="400"/>
    </location>
</feature>
<gene>
    <name evidence="7" type="ORF">VSP0166_LOCUS10271</name>
</gene>
<evidence type="ECO:0000256" key="3">
    <source>
        <dbReference type="ARBA" id="ARBA00022989"/>
    </source>
</evidence>
<reference evidence="7" key="1">
    <citation type="submission" date="2021-01" db="EMBL/GenBank/DDBJ databases">
        <authorList>
            <person name="Corre E."/>
            <person name="Pelletier E."/>
            <person name="Niang G."/>
            <person name="Scheremetjew M."/>
            <person name="Finn R."/>
            <person name="Kale V."/>
            <person name="Holt S."/>
            <person name="Cochrane G."/>
            <person name="Meng A."/>
            <person name="Brown T."/>
            <person name="Cohen L."/>
        </authorList>
    </citation>
    <scope>NUCLEOTIDE SEQUENCE</scope>
    <source>
        <strain evidence="7">DIVA3 518/3/11/1/6</strain>
    </source>
</reference>
<feature type="transmembrane region" description="Helical" evidence="5">
    <location>
        <begin position="127"/>
        <end position="148"/>
    </location>
</feature>
<organism evidence="7">
    <name type="scientific">Vannella robusta</name>
    <dbReference type="NCBI Taxonomy" id="1487602"/>
    <lineage>
        <taxon>Eukaryota</taxon>
        <taxon>Amoebozoa</taxon>
        <taxon>Discosea</taxon>
        <taxon>Flabellinia</taxon>
        <taxon>Vannellidae</taxon>
        <taxon>Vannella</taxon>
    </lineage>
</organism>
<keyword evidence="4 5" id="KW-0472">Membrane</keyword>
<proteinExistence type="predicted"/>
<feature type="transmembrane region" description="Helical" evidence="5">
    <location>
        <begin position="324"/>
        <end position="344"/>
    </location>
</feature>
<keyword evidence="2 5" id="KW-0812">Transmembrane</keyword>
<dbReference type="PANTHER" id="PTHR22950:SF652">
    <property type="entry name" value="TRANSMEMBRANE AMINO ACID TRANSPORTER FAMILY PROTEIN"/>
    <property type="match status" value="1"/>
</dbReference>
<dbReference type="EMBL" id="HBKP01014445">
    <property type="protein sequence ID" value="CAE2223825.1"/>
    <property type="molecule type" value="Transcribed_RNA"/>
</dbReference>